<dbReference type="AlphaFoldDB" id="A0A4C1WJ69"/>
<keyword evidence="3" id="KW-1185">Reference proteome</keyword>
<reference evidence="2 3" key="1">
    <citation type="journal article" date="2019" name="Commun. Biol.">
        <title>The bagworm genome reveals a unique fibroin gene that provides high tensile strength.</title>
        <authorList>
            <person name="Kono N."/>
            <person name="Nakamura H."/>
            <person name="Ohtoshi R."/>
            <person name="Tomita M."/>
            <person name="Numata K."/>
            <person name="Arakawa K."/>
        </authorList>
    </citation>
    <scope>NUCLEOTIDE SEQUENCE [LARGE SCALE GENOMIC DNA]</scope>
</reference>
<protein>
    <submittedName>
        <fullName evidence="2">Uncharacterized protein</fullName>
    </submittedName>
</protein>
<proteinExistence type="predicted"/>
<dbReference type="EMBL" id="BGZK01000559">
    <property type="protein sequence ID" value="GBP50174.1"/>
    <property type="molecule type" value="Genomic_DNA"/>
</dbReference>
<accession>A0A4C1WJ69</accession>
<organism evidence="2 3">
    <name type="scientific">Eumeta variegata</name>
    <name type="common">Bagworm moth</name>
    <name type="synonym">Eumeta japonica</name>
    <dbReference type="NCBI Taxonomy" id="151549"/>
    <lineage>
        <taxon>Eukaryota</taxon>
        <taxon>Metazoa</taxon>
        <taxon>Ecdysozoa</taxon>
        <taxon>Arthropoda</taxon>
        <taxon>Hexapoda</taxon>
        <taxon>Insecta</taxon>
        <taxon>Pterygota</taxon>
        <taxon>Neoptera</taxon>
        <taxon>Endopterygota</taxon>
        <taxon>Lepidoptera</taxon>
        <taxon>Glossata</taxon>
        <taxon>Ditrysia</taxon>
        <taxon>Tineoidea</taxon>
        <taxon>Psychidae</taxon>
        <taxon>Oiketicinae</taxon>
        <taxon>Eumeta</taxon>
    </lineage>
</organism>
<evidence type="ECO:0000313" key="2">
    <source>
        <dbReference type="EMBL" id="GBP50174.1"/>
    </source>
</evidence>
<comment type="caution">
    <text evidence="2">The sequence shown here is derived from an EMBL/GenBank/DDBJ whole genome shotgun (WGS) entry which is preliminary data.</text>
</comment>
<evidence type="ECO:0000256" key="1">
    <source>
        <dbReference type="SAM" id="MobiDB-lite"/>
    </source>
</evidence>
<evidence type="ECO:0000313" key="3">
    <source>
        <dbReference type="Proteomes" id="UP000299102"/>
    </source>
</evidence>
<name>A0A4C1WJ69_EUMVA</name>
<gene>
    <name evidence="2" type="ORF">EVAR_42855_1</name>
</gene>
<dbReference type="Proteomes" id="UP000299102">
    <property type="component" value="Unassembled WGS sequence"/>
</dbReference>
<feature type="region of interest" description="Disordered" evidence="1">
    <location>
        <begin position="1"/>
        <end position="40"/>
    </location>
</feature>
<sequence length="80" mass="8760">MECHVAVTAAPPAARRPPPAARRRAAARRPPPAARPAIDQYAPLQNVTPFDMFAFVKVLNTDRLIGGLAKLCVRRRAHSH</sequence>